<reference evidence="8 9" key="1">
    <citation type="journal article" date="2023" name="Res Sq">
        <title>Genomic and morphological characterization of Knufia obscura isolated from the Mars 2020 spacecraft assembly facility.</title>
        <authorList>
            <person name="Chander A.M."/>
            <person name="Teixeira M.M."/>
            <person name="Singh N.K."/>
            <person name="Williams M.P."/>
            <person name="Parker C.W."/>
            <person name="Leo P."/>
            <person name="Stajich J.E."/>
            <person name="Torok T."/>
            <person name="Tighe S."/>
            <person name="Mason C.E."/>
            <person name="Venkateswaran K."/>
        </authorList>
    </citation>
    <scope>NUCLEOTIDE SEQUENCE [LARGE SCALE GENOMIC DNA]</scope>
    <source>
        <strain evidence="8 9">CCFEE 5817</strain>
    </source>
</reference>
<keyword evidence="9" id="KW-1185">Reference proteome</keyword>
<feature type="transmembrane region" description="Helical" evidence="6">
    <location>
        <begin position="305"/>
        <end position="328"/>
    </location>
</feature>
<gene>
    <name evidence="8" type="ORF">PMZ80_006785</name>
</gene>
<dbReference type="PANTHER" id="PTHR48022">
    <property type="entry name" value="PLASTIDIC GLUCOSE TRANSPORTER 4"/>
    <property type="match status" value="1"/>
</dbReference>
<accession>A0ABR0RLK7</accession>
<evidence type="ECO:0000256" key="5">
    <source>
        <dbReference type="ARBA" id="ARBA00023136"/>
    </source>
</evidence>
<dbReference type="SUPFAM" id="SSF103473">
    <property type="entry name" value="MFS general substrate transporter"/>
    <property type="match status" value="1"/>
</dbReference>
<feature type="transmembrane region" description="Helical" evidence="6">
    <location>
        <begin position="468"/>
        <end position="486"/>
    </location>
</feature>
<feature type="transmembrane region" description="Helical" evidence="6">
    <location>
        <begin position="436"/>
        <end position="456"/>
    </location>
</feature>
<dbReference type="RefSeq" id="XP_064729596.1">
    <property type="nucleotide sequence ID" value="XM_064875196.1"/>
</dbReference>
<dbReference type="InterPro" id="IPR020846">
    <property type="entry name" value="MFS_dom"/>
</dbReference>
<evidence type="ECO:0000256" key="3">
    <source>
        <dbReference type="ARBA" id="ARBA00022692"/>
    </source>
</evidence>
<feature type="transmembrane region" description="Helical" evidence="6">
    <location>
        <begin position="340"/>
        <end position="361"/>
    </location>
</feature>
<evidence type="ECO:0000259" key="7">
    <source>
        <dbReference type="PROSITE" id="PS50850"/>
    </source>
</evidence>
<name>A0ABR0RLK7_9EURO</name>
<keyword evidence="3 6" id="KW-0812">Transmembrane</keyword>
<dbReference type="PANTHER" id="PTHR48022:SF41">
    <property type="entry name" value="MAJOR FACILITATOR SUPERFAMILY (MFS) PROFILE DOMAIN-CONTAINING PROTEIN"/>
    <property type="match status" value="1"/>
</dbReference>
<dbReference type="Gene3D" id="1.20.1250.20">
    <property type="entry name" value="MFS general substrate transporter like domains"/>
    <property type="match status" value="1"/>
</dbReference>
<dbReference type="Pfam" id="PF00083">
    <property type="entry name" value="Sugar_tr"/>
    <property type="match status" value="1"/>
</dbReference>
<keyword evidence="5 6" id="KW-0472">Membrane</keyword>
<dbReference type="InterPro" id="IPR036259">
    <property type="entry name" value="MFS_trans_sf"/>
</dbReference>
<dbReference type="InterPro" id="IPR005828">
    <property type="entry name" value="MFS_sugar_transport-like"/>
</dbReference>
<feature type="transmembrane region" description="Helical" evidence="6">
    <location>
        <begin position="373"/>
        <end position="398"/>
    </location>
</feature>
<sequence>MGTDQDNTLVSSFSHDSDVAHPSTGVMKPRSLWQNLRRYPKVSAYCIALTSGILLWGYDLAMSGNLAGMDQFKEDYGKFYEDEWIIPSQWMGLWNAGSPIGMMIGAVSAGSLQDRFGRRLTLALGSSTSAIAVAIFLSSSYTTTSPQAIFFVGKLVQGCTIGMVVTTTQTYMSEVLPSVLRGSVIAFFPLFFLIGQLISAGIVLAQGEVPGKKSYRVCIMSEWPFSAIPVLVAIFMPESPIHLIRKGRLDDAVKAQRRLETSGDDTSAAIHNLQTMVQHETEAQHTDRARYIDVFKGINLRRTNIAILGSIIPQLFGLPILGDGPYFLQQAGMDSGTSQIFLISGVVAGVIGTAISLWIVARVGRRKLILYPLIPLAVMWGAMGVAGCFNSIVTAWYVGVTTNIVTLLATLSIWPASFIITAEVSSLQLRAKTQGIAWAINGVVNFLFSFVTPYIYNADAGNLRSKIGFVWLAICLLTWAACFYMVPEMRGRTPLELDLMFEQKVKTRAFRAWSSDDAILLTEEPKRAED</sequence>
<dbReference type="Proteomes" id="UP001334248">
    <property type="component" value="Unassembled WGS sequence"/>
</dbReference>
<evidence type="ECO:0000313" key="8">
    <source>
        <dbReference type="EMBL" id="KAK5941506.1"/>
    </source>
</evidence>
<evidence type="ECO:0000313" key="9">
    <source>
        <dbReference type="Proteomes" id="UP001334248"/>
    </source>
</evidence>
<feature type="transmembrane region" description="Helical" evidence="6">
    <location>
        <begin position="184"/>
        <end position="205"/>
    </location>
</feature>
<keyword evidence="4 6" id="KW-1133">Transmembrane helix</keyword>
<proteinExistence type="inferred from homology"/>
<feature type="transmembrane region" description="Helical" evidence="6">
    <location>
        <begin position="122"/>
        <end position="142"/>
    </location>
</feature>
<feature type="transmembrane region" description="Helical" evidence="6">
    <location>
        <begin position="42"/>
        <end position="58"/>
    </location>
</feature>
<dbReference type="EMBL" id="JAVHJV010000007">
    <property type="protein sequence ID" value="KAK5941506.1"/>
    <property type="molecule type" value="Genomic_DNA"/>
</dbReference>
<comment type="caution">
    <text evidence="8">The sequence shown here is derived from an EMBL/GenBank/DDBJ whole genome shotgun (WGS) entry which is preliminary data.</text>
</comment>
<evidence type="ECO:0000256" key="6">
    <source>
        <dbReference type="SAM" id="Phobius"/>
    </source>
</evidence>
<dbReference type="PROSITE" id="PS50850">
    <property type="entry name" value="MFS"/>
    <property type="match status" value="1"/>
</dbReference>
<evidence type="ECO:0000256" key="1">
    <source>
        <dbReference type="ARBA" id="ARBA00004141"/>
    </source>
</evidence>
<evidence type="ECO:0000256" key="2">
    <source>
        <dbReference type="ARBA" id="ARBA00010992"/>
    </source>
</evidence>
<protein>
    <recommendedName>
        <fullName evidence="7">Major facilitator superfamily (MFS) profile domain-containing protein</fullName>
    </recommendedName>
</protein>
<feature type="domain" description="Major facilitator superfamily (MFS) profile" evidence="7">
    <location>
        <begin position="45"/>
        <end position="490"/>
    </location>
</feature>
<comment type="similarity">
    <text evidence="2">Belongs to the major facilitator superfamily. Sugar transporter (TC 2.A.1.1) family.</text>
</comment>
<feature type="transmembrane region" description="Helical" evidence="6">
    <location>
        <begin position="148"/>
        <end position="172"/>
    </location>
</feature>
<dbReference type="InterPro" id="IPR050360">
    <property type="entry name" value="MFS_Sugar_Transporters"/>
</dbReference>
<comment type="subcellular location">
    <subcellularLocation>
        <location evidence="1">Membrane</location>
        <topology evidence="1">Multi-pass membrane protein</topology>
    </subcellularLocation>
</comment>
<organism evidence="8 9">
    <name type="scientific">Knufia obscura</name>
    <dbReference type="NCBI Taxonomy" id="1635080"/>
    <lineage>
        <taxon>Eukaryota</taxon>
        <taxon>Fungi</taxon>
        <taxon>Dikarya</taxon>
        <taxon>Ascomycota</taxon>
        <taxon>Pezizomycotina</taxon>
        <taxon>Eurotiomycetes</taxon>
        <taxon>Chaetothyriomycetidae</taxon>
        <taxon>Chaetothyriales</taxon>
        <taxon>Trichomeriaceae</taxon>
        <taxon>Knufia</taxon>
    </lineage>
</organism>
<evidence type="ECO:0000256" key="4">
    <source>
        <dbReference type="ARBA" id="ARBA00022989"/>
    </source>
</evidence>
<dbReference type="GeneID" id="90000234"/>